<dbReference type="GO" id="GO:0004343">
    <property type="term" value="F:glucosamine 6-phosphate N-acetyltransferase activity"/>
    <property type="evidence" value="ECO:0007669"/>
    <property type="project" value="TreeGrafter"/>
</dbReference>
<dbReference type="Pfam" id="PF13673">
    <property type="entry name" value="Acetyltransf_10"/>
    <property type="match status" value="1"/>
</dbReference>
<reference evidence="2 3" key="1">
    <citation type="submission" date="2016-05" db="EMBL/GenBank/DDBJ databases">
        <title>Whole genome sequencing of Tetragenococcus halophilus subsp. halophilus NISL 7118.</title>
        <authorList>
            <person name="Shiwa Y."/>
            <person name="Nishimura I."/>
            <person name="Yoshikawa H."/>
            <person name="Koyama Y."/>
            <person name="Oguma T."/>
        </authorList>
    </citation>
    <scope>NUCLEOTIDE SEQUENCE [LARGE SCALE GENOMIC DNA]</scope>
    <source>
        <strain evidence="2 3">NISL 7118</strain>
    </source>
</reference>
<dbReference type="InterPro" id="IPR016181">
    <property type="entry name" value="Acyl_CoA_acyltransferase"/>
</dbReference>
<evidence type="ECO:0000259" key="1">
    <source>
        <dbReference type="PROSITE" id="PS51186"/>
    </source>
</evidence>
<evidence type="ECO:0000313" key="3">
    <source>
        <dbReference type="Proteomes" id="UP000236214"/>
    </source>
</evidence>
<feature type="domain" description="N-acetyltransferase" evidence="1">
    <location>
        <begin position="3"/>
        <end position="145"/>
    </location>
</feature>
<dbReference type="SUPFAM" id="SSF55729">
    <property type="entry name" value="Acyl-CoA N-acyltransferases (Nat)"/>
    <property type="match status" value="1"/>
</dbReference>
<dbReference type="PROSITE" id="PS51186">
    <property type="entry name" value="GNAT"/>
    <property type="match status" value="1"/>
</dbReference>
<organism evidence="2 3">
    <name type="scientific">Tetragenococcus halophilus subsp. halophilus</name>
    <dbReference type="NCBI Taxonomy" id="1513897"/>
    <lineage>
        <taxon>Bacteria</taxon>
        <taxon>Bacillati</taxon>
        <taxon>Bacillota</taxon>
        <taxon>Bacilli</taxon>
        <taxon>Lactobacillales</taxon>
        <taxon>Enterococcaceae</taxon>
        <taxon>Tetragenococcus</taxon>
    </lineage>
</organism>
<dbReference type="AlphaFoldDB" id="A0A2H6DIR4"/>
<dbReference type="PANTHER" id="PTHR13355">
    <property type="entry name" value="GLUCOSAMINE 6-PHOSPHATE N-ACETYLTRANSFERASE"/>
    <property type="match status" value="1"/>
</dbReference>
<dbReference type="InterPro" id="IPR000182">
    <property type="entry name" value="GNAT_dom"/>
</dbReference>
<name>A0A2H6DIR4_TETHA</name>
<keyword evidence="2" id="KW-0808">Transferase</keyword>
<sequence>MHVIYTKDTQSNTYVNALAIRKEVFIKEQGVPVEREIDENEQQAIHFVLYNDQNEPLATVRLLPSGNNIVKVQRMAVVKQARNRHYGKVIMQEAENYASNHDYQKMTLGAQISARNFYQNLGYQEEGDFFLDAGIEHITMTKSLF</sequence>
<dbReference type="RefSeq" id="WP_061841341.1">
    <property type="nucleotide sequence ID" value="NZ_BDEB01000120.1"/>
</dbReference>
<keyword evidence="3" id="KW-1185">Reference proteome</keyword>
<dbReference type="EMBL" id="BDEC01000049">
    <property type="protein sequence ID" value="GBD68473.1"/>
    <property type="molecule type" value="Genomic_DNA"/>
</dbReference>
<dbReference type="Proteomes" id="UP000236214">
    <property type="component" value="Unassembled WGS sequence"/>
</dbReference>
<dbReference type="CDD" id="cd04301">
    <property type="entry name" value="NAT_SF"/>
    <property type="match status" value="1"/>
</dbReference>
<dbReference type="InterPro" id="IPR039143">
    <property type="entry name" value="GNPNAT1-like"/>
</dbReference>
<protein>
    <submittedName>
        <fullName evidence="2">Putative acetyltransferase</fullName>
    </submittedName>
</protein>
<comment type="caution">
    <text evidence="2">The sequence shown here is derived from an EMBL/GenBank/DDBJ whole genome shotgun (WGS) entry which is preliminary data.</text>
</comment>
<proteinExistence type="predicted"/>
<dbReference type="GeneID" id="64054460"/>
<accession>A0A2H6DIR4</accession>
<evidence type="ECO:0000313" key="2">
    <source>
        <dbReference type="EMBL" id="GBD68473.1"/>
    </source>
</evidence>
<dbReference type="Gene3D" id="3.40.630.30">
    <property type="match status" value="1"/>
</dbReference>
<dbReference type="PANTHER" id="PTHR13355:SF11">
    <property type="entry name" value="GLUCOSAMINE 6-PHOSPHATE N-ACETYLTRANSFERASE"/>
    <property type="match status" value="1"/>
</dbReference>
<gene>
    <name evidence="2" type="ORF">TEHN7118_1279</name>
</gene>